<evidence type="ECO:0000256" key="1">
    <source>
        <dbReference type="SAM" id="SignalP"/>
    </source>
</evidence>
<dbReference type="EMBL" id="JBJQND010000016">
    <property type="protein sequence ID" value="KAL3847335.1"/>
    <property type="molecule type" value="Genomic_DNA"/>
</dbReference>
<organism evidence="2 3">
    <name type="scientific">Sinanodonta woodiana</name>
    <name type="common">Chinese pond mussel</name>
    <name type="synonym">Anodonta woodiana</name>
    <dbReference type="NCBI Taxonomy" id="1069815"/>
    <lineage>
        <taxon>Eukaryota</taxon>
        <taxon>Metazoa</taxon>
        <taxon>Spiralia</taxon>
        <taxon>Lophotrochozoa</taxon>
        <taxon>Mollusca</taxon>
        <taxon>Bivalvia</taxon>
        <taxon>Autobranchia</taxon>
        <taxon>Heteroconchia</taxon>
        <taxon>Palaeoheterodonta</taxon>
        <taxon>Unionida</taxon>
        <taxon>Unionoidea</taxon>
        <taxon>Unionidae</taxon>
        <taxon>Unioninae</taxon>
        <taxon>Sinanodonta</taxon>
    </lineage>
</organism>
<comment type="caution">
    <text evidence="2">The sequence shown here is derived from an EMBL/GenBank/DDBJ whole genome shotgun (WGS) entry which is preliminary data.</text>
</comment>
<sequence length="207" mass="23953">MVRLSNACSIPEFFKTTMRAKVLLQPLLLLGMALGTETRDETPNETTTTEDGLFLTQYHSDNRLNNTAHATRVDYKTAGNSFCRPGQTCGYQEGKRYSFCYVDYSNNWDYCCTGPCDYHGKSYMWCLSGYKWQYCGDAGYLNIDGIPCYHSHPCGMHQEASKESDYWCYVDHKLSWNRCCAPSSKCDYHGLSYKWCYTGYKKDTDWY</sequence>
<dbReference type="AlphaFoldDB" id="A0ABD3UEE8"/>
<feature type="chain" id="PRO_5044770006" evidence="1">
    <location>
        <begin position="36"/>
        <end position="207"/>
    </location>
</feature>
<feature type="non-terminal residue" evidence="2">
    <location>
        <position position="207"/>
    </location>
</feature>
<reference evidence="2 3" key="1">
    <citation type="submission" date="2024-11" db="EMBL/GenBank/DDBJ databases">
        <title>Chromosome-level genome assembly of the freshwater bivalve Anodonta woodiana.</title>
        <authorList>
            <person name="Chen X."/>
        </authorList>
    </citation>
    <scope>NUCLEOTIDE SEQUENCE [LARGE SCALE GENOMIC DNA]</scope>
    <source>
        <strain evidence="2">MN2024</strain>
        <tissue evidence="2">Gills</tissue>
    </source>
</reference>
<keyword evidence="1" id="KW-0732">Signal</keyword>
<name>A0ABD3UEE8_SINWO</name>
<keyword evidence="3" id="KW-1185">Reference proteome</keyword>
<feature type="signal peptide" evidence="1">
    <location>
        <begin position="1"/>
        <end position="35"/>
    </location>
</feature>
<protein>
    <submittedName>
        <fullName evidence="2">Uncharacterized protein</fullName>
    </submittedName>
</protein>
<gene>
    <name evidence="2" type="ORF">ACJMK2_018250</name>
</gene>
<dbReference type="Proteomes" id="UP001634394">
    <property type="component" value="Unassembled WGS sequence"/>
</dbReference>
<proteinExistence type="predicted"/>
<evidence type="ECO:0000313" key="3">
    <source>
        <dbReference type="Proteomes" id="UP001634394"/>
    </source>
</evidence>
<accession>A0ABD3UEE8</accession>
<evidence type="ECO:0000313" key="2">
    <source>
        <dbReference type="EMBL" id="KAL3847335.1"/>
    </source>
</evidence>